<sequence length="227" mass="26026">MTKKNILFLVEGMTEGLSTPWGKGLWNILKVEKVWMRERKIHHDIVRFNGKSKMQGDIKFRVGQHLSLPKKTVTKAVGKPTGDYVFIVRDLDCEDRQSVEAAIDSELVGYKGSYSIHFAIQEIEAWMIADLDCFKSVYKSKYAQIVSEIKNISYSSNPEKIDCEPKKLSERLEEIAYKCQTRYKKTIEGPQLLEVVNPDSVAAKCPSFARFRQDLRAHIGFQPTIPH</sequence>
<accession>A0ABS6S0Y5</accession>
<dbReference type="EMBL" id="JABXWD010000269">
    <property type="protein sequence ID" value="MBV6342509.1"/>
    <property type="molecule type" value="Genomic_DNA"/>
</dbReference>
<name>A0ABS6S0Y5_9BACT</name>
<protein>
    <submittedName>
        <fullName evidence="1">DUF4276 family protein</fullName>
    </submittedName>
</protein>
<gene>
    <name evidence="1" type="ORF">HWQ67_13030</name>
</gene>
<proteinExistence type="predicted"/>
<dbReference type="InterPro" id="IPR025455">
    <property type="entry name" value="DUF4276"/>
</dbReference>
<evidence type="ECO:0000313" key="2">
    <source>
        <dbReference type="Proteomes" id="UP001196980"/>
    </source>
</evidence>
<organism evidence="1 2">
    <name type="scientific">Candidatus Magnetobacterium casense</name>
    <dbReference type="NCBI Taxonomy" id="1455061"/>
    <lineage>
        <taxon>Bacteria</taxon>
        <taxon>Pseudomonadati</taxon>
        <taxon>Nitrospirota</taxon>
        <taxon>Thermodesulfovibrionia</taxon>
        <taxon>Thermodesulfovibrionales</taxon>
        <taxon>Candidatus Magnetobacteriaceae</taxon>
        <taxon>Candidatus Magnetobacterium</taxon>
    </lineage>
</organism>
<evidence type="ECO:0000313" key="1">
    <source>
        <dbReference type="EMBL" id="MBV6342509.1"/>
    </source>
</evidence>
<reference evidence="1 2" key="1">
    <citation type="journal article" date="2020" name="J Geophys Res Biogeosci">
        <title>Magnetotaxis as an Adaptation to Enable Bacterial Shuttling of Microbial Sulfur and Sulfur Cycling Across Aquatic Oxic#Anoxic Interfaces.</title>
        <authorList>
            <person name="Li J."/>
            <person name="Liu P."/>
            <person name="Wang J."/>
            <person name="Roberts A.P."/>
            <person name="Pan Y."/>
        </authorList>
    </citation>
    <scope>NUCLEOTIDE SEQUENCE [LARGE SCALE GENOMIC DNA]</scope>
    <source>
        <strain evidence="1 2">MYR-1_YQ</strain>
    </source>
</reference>
<keyword evidence="2" id="KW-1185">Reference proteome</keyword>
<comment type="caution">
    <text evidence="1">The sequence shown here is derived from an EMBL/GenBank/DDBJ whole genome shotgun (WGS) entry which is preliminary data.</text>
</comment>
<dbReference type="RefSeq" id="WP_218253126.1">
    <property type="nucleotide sequence ID" value="NZ_JABXWD010000269.1"/>
</dbReference>
<dbReference type="Pfam" id="PF14103">
    <property type="entry name" value="DUF4276"/>
    <property type="match status" value="1"/>
</dbReference>
<dbReference type="Proteomes" id="UP001196980">
    <property type="component" value="Unassembled WGS sequence"/>
</dbReference>